<feature type="domain" description="CBS" evidence="1">
    <location>
        <begin position="96"/>
        <end position="144"/>
    </location>
</feature>
<organism evidence="2 3">
    <name type="scientific">Macrococcus lamae</name>
    <dbReference type="NCBI Taxonomy" id="198484"/>
    <lineage>
        <taxon>Bacteria</taxon>
        <taxon>Bacillati</taxon>
        <taxon>Bacillota</taxon>
        <taxon>Bacilli</taxon>
        <taxon>Bacillales</taxon>
        <taxon>Staphylococcaceae</taxon>
        <taxon>Macrococcus</taxon>
    </lineage>
</organism>
<dbReference type="Pfam" id="PF00571">
    <property type="entry name" value="CBS"/>
    <property type="match status" value="1"/>
</dbReference>
<sequence length="234" mass="26825">MDNFERFISTFNQLHEVMKNYAKRDDNFGALFYQLKEKHPVIKQYKDDVDLARQLRNLLIHEKKDAFNIAEPTTEFIDKLDMIRLQIVNPATVSLFNKEVICLNVTDSLINTLSLVKQHQVSQYPVFEGHRFLGILTDNGLSNWLASVADKETINLQEYKVSDILPNDEKGSSYIVVPSDMPLYEVEQTMINEINEKGHSKLVILISKTGKVEKQEDIIGIITPGDMPKIVESI</sequence>
<dbReference type="Gene3D" id="3.10.580.10">
    <property type="entry name" value="CBS-domain"/>
    <property type="match status" value="1"/>
</dbReference>
<dbReference type="EMBL" id="SCWB01000023">
    <property type="protein sequence ID" value="TDM05202.1"/>
    <property type="molecule type" value="Genomic_DNA"/>
</dbReference>
<protein>
    <submittedName>
        <fullName evidence="2">CBS domain-containing protein</fullName>
    </submittedName>
</protein>
<name>A0A4R6BSS7_9STAP</name>
<evidence type="ECO:0000259" key="1">
    <source>
        <dbReference type="Pfam" id="PF00571"/>
    </source>
</evidence>
<dbReference type="SUPFAM" id="SSF54631">
    <property type="entry name" value="CBS-domain pair"/>
    <property type="match status" value="1"/>
</dbReference>
<keyword evidence="3" id="KW-1185">Reference proteome</keyword>
<evidence type="ECO:0000313" key="2">
    <source>
        <dbReference type="EMBL" id="TDM05202.1"/>
    </source>
</evidence>
<accession>A0A4R6BSS7</accession>
<gene>
    <name evidence="2" type="ORF">ERX29_10365</name>
</gene>
<reference evidence="2 3" key="1">
    <citation type="submission" date="2019-01" db="EMBL/GenBank/DDBJ databases">
        <title>Draft genome sequences of the type strains of six Macrococcus species.</title>
        <authorList>
            <person name="Mazhar S."/>
            <person name="Altermann E."/>
            <person name="Hill C."/>
            <person name="Mcauliffe O."/>
        </authorList>
    </citation>
    <scope>NUCLEOTIDE SEQUENCE [LARGE SCALE GENOMIC DNA]</scope>
    <source>
        <strain evidence="2 3">CCM4815</strain>
    </source>
</reference>
<dbReference type="OrthoDB" id="49104at2"/>
<dbReference type="InterPro" id="IPR000644">
    <property type="entry name" value="CBS_dom"/>
</dbReference>
<dbReference type="InterPro" id="IPR046342">
    <property type="entry name" value="CBS_dom_sf"/>
</dbReference>
<dbReference type="RefSeq" id="WP_133444602.1">
    <property type="nucleotide sequence ID" value="NZ_SCWB01000023.1"/>
</dbReference>
<dbReference type="AlphaFoldDB" id="A0A4R6BSS7"/>
<evidence type="ECO:0000313" key="3">
    <source>
        <dbReference type="Proteomes" id="UP000294802"/>
    </source>
</evidence>
<comment type="caution">
    <text evidence="2">The sequence shown here is derived from an EMBL/GenBank/DDBJ whole genome shotgun (WGS) entry which is preliminary data.</text>
</comment>
<proteinExistence type="predicted"/>
<dbReference type="Proteomes" id="UP000294802">
    <property type="component" value="Unassembled WGS sequence"/>
</dbReference>